<dbReference type="Gene3D" id="2.30.33.40">
    <property type="entry name" value="GroES chaperonin"/>
    <property type="match status" value="1"/>
</dbReference>
<dbReference type="InterPro" id="IPR018369">
    <property type="entry name" value="Chaprnonin_Cpn10_CS"/>
</dbReference>
<dbReference type="AlphaFoldDB" id="A0A9W6BG53"/>
<dbReference type="Proteomes" id="UP001165080">
    <property type="component" value="Unassembled WGS sequence"/>
</dbReference>
<dbReference type="InterPro" id="IPR011032">
    <property type="entry name" value="GroES-like_sf"/>
</dbReference>
<dbReference type="FunFam" id="2.30.33.40:FF:000002">
    <property type="entry name" value="10 kDa chaperonin, mitochondrial"/>
    <property type="match status" value="1"/>
</dbReference>
<proteinExistence type="inferred from homology"/>
<evidence type="ECO:0000313" key="7">
    <source>
        <dbReference type="EMBL" id="GLC51200.1"/>
    </source>
</evidence>
<organism evidence="7 8">
    <name type="scientific">Pleodorina starrii</name>
    <dbReference type="NCBI Taxonomy" id="330485"/>
    <lineage>
        <taxon>Eukaryota</taxon>
        <taxon>Viridiplantae</taxon>
        <taxon>Chlorophyta</taxon>
        <taxon>core chlorophytes</taxon>
        <taxon>Chlorophyceae</taxon>
        <taxon>CS clade</taxon>
        <taxon>Chlamydomonadales</taxon>
        <taxon>Volvocaceae</taxon>
        <taxon>Pleodorina</taxon>
    </lineage>
</organism>
<dbReference type="PROSITE" id="PS00681">
    <property type="entry name" value="CHAPERONINS_CPN10"/>
    <property type="match status" value="1"/>
</dbReference>
<dbReference type="Pfam" id="PF00166">
    <property type="entry name" value="Cpn10"/>
    <property type="match status" value="1"/>
</dbReference>
<dbReference type="InterPro" id="IPR020818">
    <property type="entry name" value="Chaperonin_GroES"/>
</dbReference>
<gene>
    <name evidence="7" type="primary">PLEST007228</name>
    <name evidence="7" type="ORF">PLESTB_000476600</name>
</gene>
<name>A0A9W6BG53_9CHLO</name>
<accession>A0A9W6BG53</accession>
<dbReference type="EMBL" id="BRXU01000004">
    <property type="protein sequence ID" value="GLC51200.1"/>
    <property type="molecule type" value="Genomic_DNA"/>
</dbReference>
<dbReference type="PANTHER" id="PTHR10772">
    <property type="entry name" value="10 KDA HEAT SHOCK PROTEIN"/>
    <property type="match status" value="1"/>
</dbReference>
<dbReference type="OrthoDB" id="184876at2759"/>
<dbReference type="InterPro" id="IPR037124">
    <property type="entry name" value="Chaperonin_GroES_sf"/>
</dbReference>
<evidence type="ECO:0000256" key="4">
    <source>
        <dbReference type="ARBA" id="ARBA00062160"/>
    </source>
</evidence>
<dbReference type="GO" id="GO:0051087">
    <property type="term" value="F:protein-folding chaperone binding"/>
    <property type="evidence" value="ECO:0007669"/>
    <property type="project" value="TreeGrafter"/>
</dbReference>
<reference evidence="7 8" key="1">
    <citation type="journal article" date="2023" name="Commun. Biol.">
        <title>Reorganization of the ancestral sex-determining regions during the evolution of trioecy in Pleodorina starrii.</title>
        <authorList>
            <person name="Takahashi K."/>
            <person name="Suzuki S."/>
            <person name="Kawai-Toyooka H."/>
            <person name="Yamamoto K."/>
            <person name="Hamaji T."/>
            <person name="Ootsuki R."/>
            <person name="Yamaguchi H."/>
            <person name="Kawachi M."/>
            <person name="Higashiyama T."/>
            <person name="Nozaki H."/>
        </authorList>
    </citation>
    <scope>NUCLEOTIDE SEQUENCE [LARGE SCALE GENOMIC DNA]</scope>
    <source>
        <strain evidence="7 8">NIES-4479</strain>
    </source>
</reference>
<comment type="function">
    <text evidence="3">Seems to function only as a co-chaperone, along with cpn60, and in certain cases is essential for the discharge of biologically active proteins from cpn60.</text>
</comment>
<evidence type="ECO:0000313" key="8">
    <source>
        <dbReference type="Proteomes" id="UP001165080"/>
    </source>
</evidence>
<evidence type="ECO:0000256" key="5">
    <source>
        <dbReference type="ARBA" id="ARBA00083733"/>
    </source>
</evidence>
<evidence type="ECO:0000256" key="1">
    <source>
        <dbReference type="ARBA" id="ARBA00006975"/>
    </source>
</evidence>
<evidence type="ECO:0000256" key="3">
    <source>
        <dbReference type="ARBA" id="ARBA00053355"/>
    </source>
</evidence>
<dbReference type="PRINTS" id="PR00297">
    <property type="entry name" value="CHAPERONIN10"/>
</dbReference>
<sequence length="99" mass="10864">MAARRLIPLLDRVLVEKVQAATKSAGGVLLPESAVQRVNEGIVLAVGPGRRTKDGELIPVGVREGDRVLLPEYGGNQVKLLDKEMYLYRDEELLGILKE</sequence>
<dbReference type="GO" id="GO:0005524">
    <property type="term" value="F:ATP binding"/>
    <property type="evidence" value="ECO:0007669"/>
    <property type="project" value="InterPro"/>
</dbReference>
<comment type="similarity">
    <text evidence="1 6">Belongs to the GroES chaperonin family.</text>
</comment>
<protein>
    <recommendedName>
        <fullName evidence="5">Protein groES</fullName>
    </recommendedName>
</protein>
<dbReference type="GO" id="GO:0046872">
    <property type="term" value="F:metal ion binding"/>
    <property type="evidence" value="ECO:0007669"/>
    <property type="project" value="TreeGrafter"/>
</dbReference>
<dbReference type="HAMAP" id="MF_00580">
    <property type="entry name" value="CH10"/>
    <property type="match status" value="1"/>
</dbReference>
<comment type="subunit">
    <text evidence="4">Forms stable complexes with CPN60 in the presence of ATP.</text>
</comment>
<dbReference type="GO" id="GO:0051082">
    <property type="term" value="F:unfolded protein binding"/>
    <property type="evidence" value="ECO:0007669"/>
    <property type="project" value="TreeGrafter"/>
</dbReference>
<dbReference type="GO" id="GO:0044183">
    <property type="term" value="F:protein folding chaperone"/>
    <property type="evidence" value="ECO:0007669"/>
    <property type="project" value="InterPro"/>
</dbReference>
<dbReference type="CDD" id="cd00320">
    <property type="entry name" value="cpn10"/>
    <property type="match status" value="1"/>
</dbReference>
<evidence type="ECO:0000256" key="2">
    <source>
        <dbReference type="ARBA" id="ARBA00023186"/>
    </source>
</evidence>
<evidence type="ECO:0000256" key="6">
    <source>
        <dbReference type="RuleBase" id="RU003479"/>
    </source>
</evidence>
<dbReference type="SUPFAM" id="SSF50129">
    <property type="entry name" value="GroES-like"/>
    <property type="match status" value="1"/>
</dbReference>
<dbReference type="GO" id="GO:0005739">
    <property type="term" value="C:mitochondrion"/>
    <property type="evidence" value="ECO:0007669"/>
    <property type="project" value="UniProtKB-ARBA"/>
</dbReference>
<keyword evidence="8" id="KW-1185">Reference proteome</keyword>
<dbReference type="SMART" id="SM00883">
    <property type="entry name" value="Cpn10"/>
    <property type="match status" value="1"/>
</dbReference>
<dbReference type="PANTHER" id="PTHR10772:SF0">
    <property type="entry name" value="10 KDA HEAT SHOCK PROTEIN, MITOCHONDRIAL"/>
    <property type="match status" value="1"/>
</dbReference>
<comment type="caution">
    <text evidence="7">The sequence shown here is derived from an EMBL/GenBank/DDBJ whole genome shotgun (WGS) entry which is preliminary data.</text>
</comment>
<keyword evidence="2 6" id="KW-0143">Chaperone</keyword>